<dbReference type="PANTHER" id="PTHR23004:SF11">
    <property type="entry name" value="PROTEIN RPI-1"/>
    <property type="match status" value="1"/>
</dbReference>
<protein>
    <submittedName>
        <fullName evidence="4">Doublecortin domain-containing protein</fullName>
    </submittedName>
</protein>
<sequence>MSQVPTIQKQHARRLLLLRNGETMFPPTYWSYNNRTLKTWDKVCEDISMKILPTRKNMWGRGGTGVRALCSIDGDIRITSIDQLHDFIEGEDNDVAVICGPEPWKDIKGGYRSLIPEQKTPRDASKSEYQEPKQKPSYRDINKKKYGNIERSEDEKLHNRTKVAPVRRIFVRKNGDARFQPKTYIWRLGQTSKLEHLKTELTKIAPPAHGNVKIIYDMKGKEITDESQIKDGQTYVAAGDTEFDLGEDEQLTDSDDDKSVRPDRRRARSQNNVGANKQQGNGKNGQMRDTEESLDERQKKWKNLTGEELTDKEREEIDRRDRQFLNQHFTQQRQVRRSKSAHIFNRKDQTNPDAYLIYAFRNGAGSDAQCVNFNRKQLEKGMPIVLEIIAKRFSINPKKLCAMDGREIKSVRELITRGSYVIIPLGEQFRDTWYFLPSQAIDTSEDPESDNDRIVGNDSDSDNGNPRRRDSRTESDRDDDRRRNAARSRSGNRPATSRNRNNSKQRPQTQDGRRSQVKSRNANAAYNSRRGSSAGELRRAKSRSTRY</sequence>
<dbReference type="WBParaSite" id="PSAMB.scaffold2981size20209.g19802.t1">
    <property type="protein sequence ID" value="PSAMB.scaffold2981size20209.g19802.t1"/>
    <property type="gene ID" value="PSAMB.scaffold2981size20209.g19802"/>
</dbReference>
<feature type="compositionally biased region" description="Polar residues" evidence="1">
    <location>
        <begin position="494"/>
        <end position="510"/>
    </location>
</feature>
<dbReference type="GO" id="GO:0035556">
    <property type="term" value="P:intracellular signal transduction"/>
    <property type="evidence" value="ECO:0007669"/>
    <property type="project" value="InterPro"/>
</dbReference>
<proteinExistence type="predicted"/>
<dbReference type="InterPro" id="IPR003533">
    <property type="entry name" value="Doublecortin_dom"/>
</dbReference>
<evidence type="ECO:0000313" key="4">
    <source>
        <dbReference type="WBParaSite" id="PSAMB.scaffold2981size20209.g19802.t1"/>
    </source>
</evidence>
<reference evidence="4" key="1">
    <citation type="submission" date="2022-11" db="UniProtKB">
        <authorList>
            <consortium name="WormBaseParasite"/>
        </authorList>
    </citation>
    <scope>IDENTIFICATION</scope>
</reference>
<feature type="compositionally biased region" description="Basic and acidic residues" evidence="1">
    <location>
        <begin position="465"/>
        <end position="483"/>
    </location>
</feature>
<evidence type="ECO:0000256" key="1">
    <source>
        <dbReference type="SAM" id="MobiDB-lite"/>
    </source>
</evidence>
<dbReference type="InterPro" id="IPR036572">
    <property type="entry name" value="Doublecortin_dom_sf"/>
</dbReference>
<feature type="compositionally biased region" description="Acidic residues" evidence="1">
    <location>
        <begin position="242"/>
        <end position="256"/>
    </location>
</feature>
<feature type="region of interest" description="Disordered" evidence="1">
    <location>
        <begin position="441"/>
        <end position="547"/>
    </location>
</feature>
<evidence type="ECO:0000259" key="2">
    <source>
        <dbReference type="PROSITE" id="PS50309"/>
    </source>
</evidence>
<dbReference type="SMART" id="SM00537">
    <property type="entry name" value="DCX"/>
    <property type="match status" value="2"/>
</dbReference>
<keyword evidence="3" id="KW-1185">Reference proteome</keyword>
<accession>A0A914W1P2</accession>
<dbReference type="Proteomes" id="UP000887566">
    <property type="component" value="Unplaced"/>
</dbReference>
<feature type="compositionally biased region" description="Basic and acidic residues" evidence="1">
    <location>
        <begin position="119"/>
        <end position="139"/>
    </location>
</feature>
<evidence type="ECO:0000313" key="3">
    <source>
        <dbReference type="Proteomes" id="UP000887566"/>
    </source>
</evidence>
<dbReference type="GO" id="GO:0005815">
    <property type="term" value="C:microtubule organizing center"/>
    <property type="evidence" value="ECO:0007669"/>
    <property type="project" value="TreeGrafter"/>
</dbReference>
<feature type="domain" description="Doublecortin" evidence="2">
    <location>
        <begin position="167"/>
        <end position="249"/>
    </location>
</feature>
<organism evidence="3 4">
    <name type="scientific">Plectus sambesii</name>
    <dbReference type="NCBI Taxonomy" id="2011161"/>
    <lineage>
        <taxon>Eukaryota</taxon>
        <taxon>Metazoa</taxon>
        <taxon>Ecdysozoa</taxon>
        <taxon>Nematoda</taxon>
        <taxon>Chromadorea</taxon>
        <taxon>Plectida</taxon>
        <taxon>Plectina</taxon>
        <taxon>Plectoidea</taxon>
        <taxon>Plectidae</taxon>
        <taxon>Plectus</taxon>
    </lineage>
</organism>
<dbReference type="SUPFAM" id="SSF89837">
    <property type="entry name" value="Doublecortin (DC)"/>
    <property type="match status" value="3"/>
</dbReference>
<dbReference type="PROSITE" id="PS50309">
    <property type="entry name" value="DC"/>
    <property type="match status" value="2"/>
</dbReference>
<feature type="compositionally biased region" description="Polar residues" evidence="1">
    <location>
        <begin position="518"/>
        <end position="531"/>
    </location>
</feature>
<feature type="compositionally biased region" description="Low complexity" evidence="1">
    <location>
        <begin position="270"/>
        <end position="285"/>
    </location>
</feature>
<feature type="region of interest" description="Disordered" evidence="1">
    <location>
        <begin position="242"/>
        <end position="307"/>
    </location>
</feature>
<dbReference type="PANTHER" id="PTHR23004">
    <property type="entry name" value="DOUBLECORTIN DOMAIN CONTAINING 2"/>
    <property type="match status" value="1"/>
</dbReference>
<feature type="compositionally biased region" description="Basic and acidic residues" evidence="1">
    <location>
        <begin position="286"/>
        <end position="298"/>
    </location>
</feature>
<dbReference type="GO" id="GO:0005874">
    <property type="term" value="C:microtubule"/>
    <property type="evidence" value="ECO:0007669"/>
    <property type="project" value="TreeGrafter"/>
</dbReference>
<dbReference type="Gene3D" id="3.10.20.230">
    <property type="entry name" value="Doublecortin domain"/>
    <property type="match status" value="2"/>
</dbReference>
<feature type="region of interest" description="Disordered" evidence="1">
    <location>
        <begin position="116"/>
        <end position="139"/>
    </location>
</feature>
<dbReference type="Pfam" id="PF03607">
    <property type="entry name" value="DCX"/>
    <property type="match status" value="2"/>
</dbReference>
<dbReference type="AlphaFoldDB" id="A0A914W1P2"/>
<dbReference type="CDD" id="cd01617">
    <property type="entry name" value="DCX"/>
    <property type="match status" value="1"/>
</dbReference>
<feature type="domain" description="Doublecortin" evidence="2">
    <location>
        <begin position="13"/>
        <end position="110"/>
    </location>
</feature>
<name>A0A914W1P2_9BILA</name>